<dbReference type="RefSeq" id="WP_147055937.1">
    <property type="nucleotide sequence ID" value="NZ_CP042437.1"/>
</dbReference>
<name>A0A5B8W4L6_9SPHI</name>
<feature type="domain" description="DUF4350" evidence="2">
    <location>
        <begin position="39"/>
        <end position="214"/>
    </location>
</feature>
<keyword evidence="1" id="KW-0472">Membrane</keyword>
<keyword evidence="4" id="KW-1185">Reference proteome</keyword>
<dbReference type="OrthoDB" id="1111222at2"/>
<protein>
    <submittedName>
        <fullName evidence="3">DUF4350 domain-containing protein</fullName>
    </submittedName>
</protein>
<keyword evidence="1" id="KW-1133">Transmembrane helix</keyword>
<reference evidence="3 4" key="1">
    <citation type="journal article" date="2013" name="J. Microbiol.">
        <title>Mucilaginibacter ginsenosidivorax sp. nov., with ginsenoside converting activity isolated from sediment.</title>
        <authorList>
            <person name="Kim J.K."/>
            <person name="Choi T.E."/>
            <person name="Liu Q.M."/>
            <person name="Park H.Y."/>
            <person name="Yi T.H."/>
            <person name="Yoon M.H."/>
            <person name="Kim S.C."/>
            <person name="Im W.T."/>
        </authorList>
    </citation>
    <scope>NUCLEOTIDE SEQUENCE [LARGE SCALE GENOMIC DNA]</scope>
    <source>
        <strain evidence="3 4">KHI28</strain>
    </source>
</reference>
<dbReference type="Proteomes" id="UP000321362">
    <property type="component" value="Chromosome"/>
</dbReference>
<evidence type="ECO:0000313" key="4">
    <source>
        <dbReference type="Proteomes" id="UP000321362"/>
    </source>
</evidence>
<proteinExistence type="predicted"/>
<gene>
    <name evidence="3" type="ORF">FSB76_18635</name>
</gene>
<evidence type="ECO:0000256" key="1">
    <source>
        <dbReference type="SAM" id="Phobius"/>
    </source>
</evidence>
<sequence length="394" mass="45520">MKDFKIYISIASILLIVYLVAQYNKPNAINWQSTLAKNDKIPFGTYILHNQLEKLFPDAEIANTNKSIYNVFHNDSLQQGNYLIIAKSIKLNKFDFDEMVKYVKAGNSVFMSAFSWSGYLADSLKIESQAEYAKHNVSFNFVNSKLRAQSSYLFNRDIANQYFSSLDTAKATVLAQNYANHCTFMSYSFGKGHLYLCATPALFTNYSLLTRQGNDFVEKAFSYMPTAGHLYWDQFQNGDIPEDVSPLRVFFANPALQWAYYLSLCGISVFIFYEMKRRQRIIPVVEPLQNSTLEFVTVVGQVYYEKRDNANIAHKKVIYLLEHFRDYYRLKTNKLDNEFIDTVSKKTGVAIEFITDLVHSVIFISAQHHVTDHELIRLNKLIEKFYSQTGHNGK</sequence>
<accession>A0A5B8W4L6</accession>
<dbReference type="Pfam" id="PF14258">
    <property type="entry name" value="DUF4350"/>
    <property type="match status" value="1"/>
</dbReference>
<dbReference type="KEGG" id="mgk:FSB76_18635"/>
<evidence type="ECO:0000259" key="2">
    <source>
        <dbReference type="Pfam" id="PF14258"/>
    </source>
</evidence>
<dbReference type="InterPro" id="IPR025646">
    <property type="entry name" value="DUF4350"/>
</dbReference>
<evidence type="ECO:0000313" key="3">
    <source>
        <dbReference type="EMBL" id="QEC77856.1"/>
    </source>
</evidence>
<keyword evidence="1" id="KW-0812">Transmembrane</keyword>
<feature type="transmembrane region" description="Helical" evidence="1">
    <location>
        <begin position="255"/>
        <end position="273"/>
    </location>
</feature>
<dbReference type="EMBL" id="CP042437">
    <property type="protein sequence ID" value="QEC77856.1"/>
    <property type="molecule type" value="Genomic_DNA"/>
</dbReference>
<dbReference type="AlphaFoldDB" id="A0A5B8W4L6"/>
<organism evidence="3 4">
    <name type="scientific">Mucilaginibacter ginsenosidivorax</name>
    <dbReference type="NCBI Taxonomy" id="862126"/>
    <lineage>
        <taxon>Bacteria</taxon>
        <taxon>Pseudomonadati</taxon>
        <taxon>Bacteroidota</taxon>
        <taxon>Sphingobacteriia</taxon>
        <taxon>Sphingobacteriales</taxon>
        <taxon>Sphingobacteriaceae</taxon>
        <taxon>Mucilaginibacter</taxon>
    </lineage>
</organism>